<organism evidence="3">
    <name type="scientific">Ixodes scapularis</name>
    <name type="common">Black-legged tick</name>
    <name type="synonym">Deer tick</name>
    <dbReference type="NCBI Taxonomy" id="6945"/>
    <lineage>
        <taxon>Eukaryota</taxon>
        <taxon>Metazoa</taxon>
        <taxon>Ecdysozoa</taxon>
        <taxon>Arthropoda</taxon>
        <taxon>Chelicerata</taxon>
        <taxon>Arachnida</taxon>
        <taxon>Acari</taxon>
        <taxon>Parasitiformes</taxon>
        <taxon>Ixodida</taxon>
        <taxon>Ixodoidea</taxon>
        <taxon>Ixodidae</taxon>
        <taxon>Ixodinae</taxon>
        <taxon>Ixodes</taxon>
    </lineage>
</organism>
<evidence type="ECO:0000256" key="2">
    <source>
        <dbReference type="SAM" id="SignalP"/>
    </source>
</evidence>
<dbReference type="VEuPathDB" id="VectorBase:ISCW006918"/>
<name>A0A4D5RHR3_IXOSC</name>
<protein>
    <submittedName>
        <fullName evidence="3">Putative paramyosin</fullName>
    </submittedName>
</protein>
<dbReference type="InterPro" id="IPR050163">
    <property type="entry name" value="Apolipoprotein_A1/A4/E"/>
</dbReference>
<evidence type="ECO:0000313" key="3">
    <source>
        <dbReference type="EMBL" id="MOY36645.1"/>
    </source>
</evidence>
<keyword evidence="2" id="KW-0732">Signal</keyword>
<keyword evidence="1" id="KW-0175">Coiled coil</keyword>
<evidence type="ECO:0000256" key="1">
    <source>
        <dbReference type="SAM" id="Coils"/>
    </source>
</evidence>
<reference evidence="3" key="1">
    <citation type="submission" date="2019-04" db="EMBL/GenBank/DDBJ databases">
        <title>An insight into the mialome of Ixodes scapularis.</title>
        <authorList>
            <person name="Ribeiro J.M."/>
            <person name="Mather T.N."/>
            <person name="Karim S."/>
        </authorList>
    </citation>
    <scope>NUCLEOTIDE SEQUENCE</scope>
</reference>
<dbReference type="OrthoDB" id="10497302at2759"/>
<dbReference type="Gene3D" id="1.20.120.20">
    <property type="entry name" value="Apolipoprotein"/>
    <property type="match status" value="1"/>
</dbReference>
<dbReference type="AlphaFoldDB" id="A0A4D5RHR3"/>
<feature type="coiled-coil region" evidence="1">
    <location>
        <begin position="291"/>
        <end position="340"/>
    </location>
</feature>
<dbReference type="EMBL" id="GHJT01002674">
    <property type="protein sequence ID" value="MOY36645.1"/>
    <property type="molecule type" value="Transcribed_RNA"/>
</dbReference>
<proteinExistence type="predicted"/>
<feature type="coiled-coil region" evidence="1">
    <location>
        <begin position="88"/>
        <end position="185"/>
    </location>
</feature>
<accession>A0A4D5RHR3</accession>
<dbReference type="VEuPathDB" id="VectorBase:ISCP_017373"/>
<feature type="chain" id="PRO_5020029830" evidence="2">
    <location>
        <begin position="22"/>
        <end position="605"/>
    </location>
</feature>
<dbReference type="PANTHER" id="PTHR18976">
    <property type="entry name" value="APOLIPOPROTEIN"/>
    <property type="match status" value="1"/>
</dbReference>
<sequence>MRRLYLVAFSILALSVQICSGRPQLSEDVTNFECNQDDSVVTESSQNASDYKSTEVTVIGTLKDISEILKNKFIAIGDKIKDKLHELNQAYGDQAENIKVELKRLKQQLKDSTQALKEEMQDLFRKSQYASLCEHASNFREKIVEIRERLNEFMKAVKDITGDKLRQMQERAKKLRKQIKIKIQELFHGSRDSQEALYHLSDDDNNEDNEAYVIATLKDISKTMKERFLIIVEQLKQKFAKLKQVGLKDTEEIKMQIHNLKKTLADSVGAIKQKVGELLNPAQYASLGKHVMKIIAKMANLRETLNKLKEEVKRVSGEKLARLKEIIKETRQKIREHIQELIYGSSYSHTALYHESDDDNEDKDGEAYFIETLEDISKTLKDKFLILVVRLKQIFAELQQVGGKHTEKIKAQIQNLKEKAADVREEIKPKIQALVKPTQYASFKGHTMETFRKLLKIQEQLFKFLADVQEVTADKAEALEKLIKRTLQETRENVKELIGCRRDETALYQASDGDKYVEAYVVDTLKTILKTLKETFLVLGAQIADKVNEIKEAVGERAMVLKTQLEDLKGQLGEAAGDLKKEVLEIVRPEKLAPYGLSDDLLQPF</sequence>
<dbReference type="PANTHER" id="PTHR18976:SF34">
    <property type="entry name" value="LIPID-BINDING PROTEIN"/>
    <property type="match status" value="1"/>
</dbReference>
<feature type="signal peptide" evidence="2">
    <location>
        <begin position="1"/>
        <end position="21"/>
    </location>
</feature>
<dbReference type="VEuPathDB" id="VectorBase:ISCI006918"/>